<sequence length="116" mass="12607">MAPVPQSIEPFLAWAFAGFITPVEASQSAWMWRSGLGGFAGHDIDSNPGRDGRLPSISAGPLHYSRDRPGQEFPPEAQTYINEDGRRGKGKKGPRLPESPGPNDTHRPSRLLPFSA</sequence>
<evidence type="ECO:0000313" key="2">
    <source>
        <dbReference type="EMBL" id="CDM36764.1"/>
    </source>
</evidence>
<proteinExistence type="predicted"/>
<dbReference type="Proteomes" id="UP000030686">
    <property type="component" value="Unassembled WGS sequence"/>
</dbReference>
<dbReference type="EMBL" id="HG792019">
    <property type="protein sequence ID" value="CDM36764.1"/>
    <property type="molecule type" value="Genomic_DNA"/>
</dbReference>
<keyword evidence="3" id="KW-1185">Reference proteome</keyword>
<feature type="compositionally biased region" description="Basic and acidic residues" evidence="1">
    <location>
        <begin position="42"/>
        <end position="53"/>
    </location>
</feature>
<evidence type="ECO:0000256" key="1">
    <source>
        <dbReference type="SAM" id="MobiDB-lite"/>
    </source>
</evidence>
<protein>
    <submittedName>
        <fullName evidence="2">Uncharacterized protein</fullName>
    </submittedName>
</protein>
<reference evidence="2" key="1">
    <citation type="journal article" date="2014" name="Nat. Commun.">
        <title>Multiple recent horizontal transfers of a large genomic region in cheese making fungi.</title>
        <authorList>
            <person name="Cheeseman K."/>
            <person name="Ropars J."/>
            <person name="Renault P."/>
            <person name="Dupont J."/>
            <person name="Gouzy J."/>
            <person name="Branca A."/>
            <person name="Abraham A.L."/>
            <person name="Ceppi M."/>
            <person name="Conseiller E."/>
            <person name="Debuchy R."/>
            <person name="Malagnac F."/>
            <person name="Goarin A."/>
            <person name="Silar P."/>
            <person name="Lacoste S."/>
            <person name="Sallet E."/>
            <person name="Bensimon A."/>
            <person name="Giraud T."/>
            <person name="Brygoo Y."/>
        </authorList>
    </citation>
    <scope>NUCLEOTIDE SEQUENCE [LARGE SCALE GENOMIC DNA]</scope>
    <source>
        <strain evidence="2">FM164</strain>
    </source>
</reference>
<organism evidence="2 3">
    <name type="scientific">Penicillium roqueforti (strain FM164)</name>
    <dbReference type="NCBI Taxonomy" id="1365484"/>
    <lineage>
        <taxon>Eukaryota</taxon>
        <taxon>Fungi</taxon>
        <taxon>Dikarya</taxon>
        <taxon>Ascomycota</taxon>
        <taxon>Pezizomycotina</taxon>
        <taxon>Eurotiomycetes</taxon>
        <taxon>Eurotiomycetidae</taxon>
        <taxon>Eurotiales</taxon>
        <taxon>Aspergillaceae</taxon>
        <taxon>Penicillium</taxon>
    </lineage>
</organism>
<gene>
    <name evidence="2" type="ORF">PROQFM164_S05g000597</name>
</gene>
<evidence type="ECO:0000313" key="3">
    <source>
        <dbReference type="Proteomes" id="UP000030686"/>
    </source>
</evidence>
<feature type="region of interest" description="Disordered" evidence="1">
    <location>
        <begin position="40"/>
        <end position="116"/>
    </location>
</feature>
<dbReference type="AlphaFoldDB" id="W6QRT3"/>
<name>W6QRT3_PENRF</name>
<dbReference type="OrthoDB" id="10609952at2759"/>
<accession>W6QRT3</accession>